<comment type="caution">
    <text evidence="2">The sequence shown here is derived from an EMBL/GenBank/DDBJ whole genome shotgun (WGS) entry which is preliminary data.</text>
</comment>
<evidence type="ECO:0000256" key="1">
    <source>
        <dbReference type="SAM" id="Phobius"/>
    </source>
</evidence>
<feature type="transmembrane region" description="Helical" evidence="1">
    <location>
        <begin position="45"/>
        <end position="67"/>
    </location>
</feature>
<organism evidence="2 3">
    <name type="scientific">candidate division LCP-89 bacterium B3_LCP</name>
    <dbReference type="NCBI Taxonomy" id="2012998"/>
    <lineage>
        <taxon>Bacteria</taxon>
        <taxon>Pseudomonadati</taxon>
        <taxon>Bacteria division LCP-89</taxon>
    </lineage>
</organism>
<evidence type="ECO:0000313" key="2">
    <source>
        <dbReference type="EMBL" id="TKJ41057.1"/>
    </source>
</evidence>
<reference evidence="2 3" key="1">
    <citation type="submission" date="2017-06" db="EMBL/GenBank/DDBJ databases">
        <title>Novel microbial phyla capable of carbon fixation and sulfur reduction in deep-sea sediments.</title>
        <authorList>
            <person name="Huang J."/>
            <person name="Baker B."/>
            <person name="Wang Y."/>
        </authorList>
    </citation>
    <scope>NUCLEOTIDE SEQUENCE [LARGE SCALE GENOMIC DNA]</scope>
    <source>
        <strain evidence="2">B3_LCP</strain>
    </source>
</reference>
<evidence type="ECO:0008006" key="4">
    <source>
        <dbReference type="Google" id="ProtNLM"/>
    </source>
</evidence>
<protein>
    <recommendedName>
        <fullName evidence="4">DUF3307 domain-containing protein</fullName>
    </recommendedName>
</protein>
<evidence type="ECO:0000313" key="3">
    <source>
        <dbReference type="Proteomes" id="UP000319619"/>
    </source>
</evidence>
<feature type="transmembrane region" description="Helical" evidence="1">
    <location>
        <begin position="6"/>
        <end position="25"/>
    </location>
</feature>
<name>A0A532V232_UNCL8</name>
<keyword evidence="1" id="KW-1133">Transmembrane helix</keyword>
<gene>
    <name evidence="2" type="ORF">CEE37_05165</name>
</gene>
<dbReference type="EMBL" id="NJBN01000003">
    <property type="protein sequence ID" value="TKJ41057.1"/>
    <property type="molecule type" value="Genomic_DNA"/>
</dbReference>
<keyword evidence="1" id="KW-0812">Transmembrane</keyword>
<proteinExistence type="predicted"/>
<feature type="transmembrane region" description="Helical" evidence="1">
    <location>
        <begin position="87"/>
        <end position="109"/>
    </location>
</feature>
<dbReference type="AlphaFoldDB" id="A0A532V232"/>
<sequence>MDLLIYTISYFATIIFGHLFVRLLLHRHRRDFRGGLKGAGTIIGILERIFVLTFVLLGEYTALVLIFTAKSIARFEELKDREFAEYYLIGTLLSILFAMLIGILASQYLK</sequence>
<accession>A0A532V232</accession>
<keyword evidence="1" id="KW-0472">Membrane</keyword>
<dbReference type="Proteomes" id="UP000319619">
    <property type="component" value="Unassembled WGS sequence"/>
</dbReference>